<sequence>METLGVAPPARMTSSGTARPTEVVNPSRQYVFFEIPSAVYNPSITRTSLAQPHLHNYFNLANNECNTIYDSTTRSSFLLSTAFAAQQIRLGNNMRKSFRMSIRMQAAARLSKHTTPDESLASATRNNVKQPYKQQIQSTHQFPSKRRTERVAT</sequence>
<dbReference type="AlphaFoldDB" id="A0A9D3VNQ5"/>
<reference evidence="2 3" key="1">
    <citation type="journal article" date="2021" name="Plant Biotechnol. J.">
        <title>Multi-omics assisted identification of the key and species-specific regulatory components of drought-tolerant mechanisms in Gossypium stocksii.</title>
        <authorList>
            <person name="Yu D."/>
            <person name="Ke L."/>
            <person name="Zhang D."/>
            <person name="Wu Y."/>
            <person name="Sun Y."/>
            <person name="Mei J."/>
            <person name="Sun J."/>
            <person name="Sun Y."/>
        </authorList>
    </citation>
    <scope>NUCLEOTIDE SEQUENCE [LARGE SCALE GENOMIC DNA]</scope>
    <source>
        <strain evidence="3">cv. E1</strain>
        <tissue evidence="2">Leaf</tissue>
    </source>
</reference>
<evidence type="ECO:0000313" key="3">
    <source>
        <dbReference type="Proteomes" id="UP000828251"/>
    </source>
</evidence>
<protein>
    <submittedName>
        <fullName evidence="2">Uncharacterized protein</fullName>
    </submittedName>
</protein>
<proteinExistence type="predicted"/>
<feature type="region of interest" description="Disordered" evidence="1">
    <location>
        <begin position="110"/>
        <end position="153"/>
    </location>
</feature>
<evidence type="ECO:0000256" key="1">
    <source>
        <dbReference type="SAM" id="MobiDB-lite"/>
    </source>
</evidence>
<feature type="region of interest" description="Disordered" evidence="1">
    <location>
        <begin position="1"/>
        <end position="21"/>
    </location>
</feature>
<dbReference type="Proteomes" id="UP000828251">
    <property type="component" value="Unassembled WGS sequence"/>
</dbReference>
<accession>A0A9D3VNQ5</accession>
<feature type="compositionally biased region" description="Polar residues" evidence="1">
    <location>
        <begin position="12"/>
        <end position="21"/>
    </location>
</feature>
<feature type="compositionally biased region" description="Polar residues" evidence="1">
    <location>
        <begin position="121"/>
        <end position="142"/>
    </location>
</feature>
<evidence type="ECO:0000313" key="2">
    <source>
        <dbReference type="EMBL" id="KAH1089988.1"/>
    </source>
</evidence>
<keyword evidence="3" id="KW-1185">Reference proteome</keyword>
<feature type="compositionally biased region" description="Basic residues" evidence="1">
    <location>
        <begin position="143"/>
        <end position="153"/>
    </location>
</feature>
<dbReference type="EMBL" id="JAIQCV010000006">
    <property type="protein sequence ID" value="KAH1089988.1"/>
    <property type="molecule type" value="Genomic_DNA"/>
</dbReference>
<comment type="caution">
    <text evidence="2">The sequence shown here is derived from an EMBL/GenBank/DDBJ whole genome shotgun (WGS) entry which is preliminary data.</text>
</comment>
<gene>
    <name evidence="2" type="ORF">J1N35_017245</name>
</gene>
<organism evidence="2 3">
    <name type="scientific">Gossypium stocksii</name>
    <dbReference type="NCBI Taxonomy" id="47602"/>
    <lineage>
        <taxon>Eukaryota</taxon>
        <taxon>Viridiplantae</taxon>
        <taxon>Streptophyta</taxon>
        <taxon>Embryophyta</taxon>
        <taxon>Tracheophyta</taxon>
        <taxon>Spermatophyta</taxon>
        <taxon>Magnoliopsida</taxon>
        <taxon>eudicotyledons</taxon>
        <taxon>Gunneridae</taxon>
        <taxon>Pentapetalae</taxon>
        <taxon>rosids</taxon>
        <taxon>malvids</taxon>
        <taxon>Malvales</taxon>
        <taxon>Malvaceae</taxon>
        <taxon>Malvoideae</taxon>
        <taxon>Gossypium</taxon>
    </lineage>
</organism>
<name>A0A9D3VNQ5_9ROSI</name>